<dbReference type="Pfam" id="PF00782">
    <property type="entry name" value="DSPc"/>
    <property type="match status" value="1"/>
</dbReference>
<dbReference type="SMART" id="SM00404">
    <property type="entry name" value="PTPc_motif"/>
    <property type="match status" value="1"/>
</dbReference>
<dbReference type="Proteomes" id="UP000298327">
    <property type="component" value="Unassembled WGS sequence"/>
</dbReference>
<comment type="caution">
    <text evidence="9">The sequence shown here is derived from an EMBL/GenBank/DDBJ whole genome shotgun (WGS) entry which is preliminary data.</text>
</comment>
<dbReference type="EMBL" id="SEOQ01000338">
    <property type="protein sequence ID" value="TFY65383.1"/>
    <property type="molecule type" value="Genomic_DNA"/>
</dbReference>
<reference evidence="9 10" key="1">
    <citation type="submission" date="2019-02" db="EMBL/GenBank/DDBJ databases">
        <title>Genome sequencing of the rare red list fungi Dentipellis fragilis.</title>
        <authorList>
            <person name="Buettner E."/>
            <person name="Kellner H."/>
        </authorList>
    </citation>
    <scope>NUCLEOTIDE SEQUENCE [LARGE SCALE GENOMIC DNA]</scope>
    <source>
        <strain evidence="9 10">DSM 105465</strain>
    </source>
</reference>
<dbReference type="OrthoDB" id="2017893at2759"/>
<dbReference type="PROSITE" id="PS00383">
    <property type="entry name" value="TYR_PHOSPHATASE_1"/>
    <property type="match status" value="1"/>
</dbReference>
<dbReference type="InterPro" id="IPR020422">
    <property type="entry name" value="TYR_PHOSPHATASE_DUAL_dom"/>
</dbReference>
<dbReference type="GO" id="GO:0004725">
    <property type="term" value="F:protein tyrosine phosphatase activity"/>
    <property type="evidence" value="ECO:0007669"/>
    <property type="project" value="UniProtKB-EC"/>
</dbReference>
<feature type="compositionally biased region" description="Low complexity" evidence="5">
    <location>
        <begin position="312"/>
        <end position="341"/>
    </location>
</feature>
<name>A0A4Y9YUG2_9AGAM</name>
<feature type="compositionally biased region" description="Basic and acidic residues" evidence="5">
    <location>
        <begin position="379"/>
        <end position="395"/>
    </location>
</feature>
<keyword evidence="10" id="KW-1185">Reference proteome</keyword>
<evidence type="ECO:0000256" key="6">
    <source>
        <dbReference type="SAM" id="SignalP"/>
    </source>
</evidence>
<feature type="region of interest" description="Disordered" evidence="5">
    <location>
        <begin position="370"/>
        <end position="529"/>
    </location>
</feature>
<protein>
    <recommendedName>
        <fullName evidence="2">protein-tyrosine-phosphatase</fullName>
        <ecNumber evidence="2">3.1.3.48</ecNumber>
    </recommendedName>
</protein>
<dbReference type="Gene3D" id="3.90.190.10">
    <property type="entry name" value="Protein tyrosine phosphatase superfamily"/>
    <property type="match status" value="1"/>
</dbReference>
<proteinExistence type="inferred from homology"/>
<evidence type="ECO:0000259" key="8">
    <source>
        <dbReference type="PROSITE" id="PS50056"/>
    </source>
</evidence>
<dbReference type="GO" id="GO:0005634">
    <property type="term" value="C:nucleus"/>
    <property type="evidence" value="ECO:0007669"/>
    <property type="project" value="TreeGrafter"/>
</dbReference>
<dbReference type="PROSITE" id="PS50056">
    <property type="entry name" value="TYR_PHOSPHATASE_2"/>
    <property type="match status" value="1"/>
</dbReference>
<evidence type="ECO:0000313" key="10">
    <source>
        <dbReference type="Proteomes" id="UP000298327"/>
    </source>
</evidence>
<dbReference type="SMART" id="SM00195">
    <property type="entry name" value="DSPc"/>
    <property type="match status" value="1"/>
</dbReference>
<comment type="similarity">
    <text evidence="1">Belongs to the protein-tyrosine phosphatase family. Non-receptor class dual specificity subfamily.</text>
</comment>
<dbReference type="InterPro" id="IPR029021">
    <property type="entry name" value="Prot-tyrosine_phosphatase-like"/>
</dbReference>
<dbReference type="PANTHER" id="PTHR45848:SF4">
    <property type="entry name" value="DUAL SPECIFICITY PROTEIN PHOSPHATASE 12"/>
    <property type="match status" value="1"/>
</dbReference>
<feature type="region of interest" description="Disordered" evidence="5">
    <location>
        <begin position="277"/>
        <end position="351"/>
    </location>
</feature>
<feature type="region of interest" description="Disordered" evidence="5">
    <location>
        <begin position="235"/>
        <end position="264"/>
    </location>
</feature>
<evidence type="ECO:0000256" key="3">
    <source>
        <dbReference type="ARBA" id="ARBA00022801"/>
    </source>
</evidence>
<keyword evidence="4" id="KW-0904">Protein phosphatase</keyword>
<feature type="compositionally biased region" description="Low complexity" evidence="5">
    <location>
        <begin position="459"/>
        <end position="474"/>
    </location>
</feature>
<evidence type="ECO:0000256" key="2">
    <source>
        <dbReference type="ARBA" id="ARBA00013064"/>
    </source>
</evidence>
<keyword evidence="3" id="KW-0378">Hydrolase</keyword>
<dbReference type="GO" id="GO:0008138">
    <property type="term" value="F:protein tyrosine/serine/threonine phosphatase activity"/>
    <property type="evidence" value="ECO:0007669"/>
    <property type="project" value="TreeGrafter"/>
</dbReference>
<dbReference type="AlphaFoldDB" id="A0A4Y9YUG2"/>
<feature type="domain" description="Tyrosine specific protein phosphatases" evidence="8">
    <location>
        <begin position="129"/>
        <end position="189"/>
    </location>
</feature>
<organism evidence="9 10">
    <name type="scientific">Dentipellis fragilis</name>
    <dbReference type="NCBI Taxonomy" id="205917"/>
    <lineage>
        <taxon>Eukaryota</taxon>
        <taxon>Fungi</taxon>
        <taxon>Dikarya</taxon>
        <taxon>Basidiomycota</taxon>
        <taxon>Agaricomycotina</taxon>
        <taxon>Agaricomycetes</taxon>
        <taxon>Russulales</taxon>
        <taxon>Hericiaceae</taxon>
        <taxon>Dentipellis</taxon>
    </lineage>
</organism>
<accession>A0A4Y9YUG2</accession>
<evidence type="ECO:0000256" key="5">
    <source>
        <dbReference type="SAM" id="MobiDB-lite"/>
    </source>
</evidence>
<keyword evidence="6" id="KW-0732">Signal</keyword>
<dbReference type="STRING" id="205917.A0A4Y9YUG2"/>
<dbReference type="PROSITE" id="PS50054">
    <property type="entry name" value="TYR_PHOSPHATASE_DUAL"/>
    <property type="match status" value="1"/>
</dbReference>
<dbReference type="InterPro" id="IPR016130">
    <property type="entry name" value="Tyr_Pase_AS"/>
</dbReference>
<dbReference type="EC" id="3.1.3.48" evidence="2"/>
<dbReference type="InterPro" id="IPR000387">
    <property type="entry name" value="Tyr_Pase_dom"/>
</dbReference>
<feature type="signal peptide" evidence="6">
    <location>
        <begin position="1"/>
        <end position="16"/>
    </location>
</feature>
<feature type="compositionally biased region" description="Low complexity" evidence="5">
    <location>
        <begin position="481"/>
        <end position="491"/>
    </location>
</feature>
<evidence type="ECO:0000313" key="9">
    <source>
        <dbReference type="EMBL" id="TFY65383.1"/>
    </source>
</evidence>
<evidence type="ECO:0000256" key="4">
    <source>
        <dbReference type="ARBA" id="ARBA00022912"/>
    </source>
</evidence>
<dbReference type="CDD" id="cd14498">
    <property type="entry name" value="DSP"/>
    <property type="match status" value="1"/>
</dbReference>
<dbReference type="InterPro" id="IPR000340">
    <property type="entry name" value="Dual-sp_phosphatase_cat-dom"/>
</dbReference>
<dbReference type="PANTHER" id="PTHR45848">
    <property type="entry name" value="DUAL SPECIFICITY PROTEIN PHOSPHATASE 12 FAMILY MEMBER"/>
    <property type="match status" value="1"/>
</dbReference>
<evidence type="ECO:0000256" key="1">
    <source>
        <dbReference type="ARBA" id="ARBA00008601"/>
    </source>
</evidence>
<feature type="chain" id="PRO_5021246049" description="protein-tyrosine-phosphatase" evidence="6">
    <location>
        <begin position="17"/>
        <end position="644"/>
    </location>
</feature>
<dbReference type="InterPro" id="IPR003595">
    <property type="entry name" value="Tyr_Pase_cat"/>
</dbReference>
<gene>
    <name evidence="9" type="ORF">EVG20_g5612</name>
</gene>
<feature type="compositionally biased region" description="Low complexity" evidence="5">
    <location>
        <begin position="419"/>
        <end position="438"/>
    </location>
</feature>
<feature type="domain" description="Tyrosine-protein phosphatase" evidence="7">
    <location>
        <begin position="68"/>
        <end position="208"/>
    </location>
</feature>
<sequence length="644" mass="69160">MPLFLSFLDFFLTGEGLISIPDFAAELGIVPGHPLRLALHARPIRNPLPACAHWPCRKTVVMAHEYSHMDEVLPDLWVGDLLSAQDAETLQEKNIHSVLTAMRGRVSIQETFLKFQINLDDTEDADILQHLLPSIAFIQAELDKNRGVLVHCQAGMSRSATIVAAYLMYSQNLDVDGALEAIRKARPSAHPNEGFMRQLDIFHQAAFKVSRRDKATRMFYLERAVDEILNGDGSAPETDMFARFPRTPSDSAPPTPGGPRRRIRCKHCRTELASREHMLDHGQLGPPTPAIAFSPITSRRPSMNDPRHISRRPSTTISRRPSSGAAAPAPRSRLGSGSGSDSRPRRPSLLAFEGSGVFGGLAASLSMSALETEDDVEGDGTKGDAEEGKEKDAPVQRRTSARSRKGSGTDRPRIRRPSGSEGMASLGGLASALSMSALDSEDEDVVLPKPKPASAELQSNSRSLPAPSASNAASGTIPEGTTVASPKAPSASSPPVPSTTSPEAMATDSPKPGPLTKGPSGGLPPSAFQHPSDLAAQLYANPKLAALRSPMPLGMSPIVPSARDKASISPPILANPKCSGYFVEPMKWMDFFLEEGQLAGKILCPNKKCSAKLGNYDWAGVCCSCKEWVVPGFCIHRSKVDEIV</sequence>
<dbReference type="SUPFAM" id="SSF52799">
    <property type="entry name" value="(Phosphotyrosine protein) phosphatases II"/>
    <property type="match status" value="1"/>
</dbReference>
<evidence type="ECO:0000259" key="7">
    <source>
        <dbReference type="PROSITE" id="PS50054"/>
    </source>
</evidence>